<dbReference type="InterPro" id="IPR006923">
    <property type="entry name" value="Baculo_LEF5_N"/>
</dbReference>
<feature type="domain" description="Baculoviridae late expression factor 5 N-terminal" evidence="1">
    <location>
        <begin position="19"/>
        <end position="169"/>
    </location>
</feature>
<dbReference type="GeneID" id="5184148"/>
<dbReference type="Pfam" id="PF11792">
    <property type="entry name" value="Baculo_LEF5_C"/>
    <property type="match status" value="1"/>
</dbReference>
<proteinExistence type="predicted"/>
<dbReference type="EMBL" id="DQ288858">
    <property type="protein sequence ID" value="ABQ52019.1"/>
    <property type="molecule type" value="Genomic_DNA"/>
</dbReference>
<sequence>MPLNDRSSVVKNEPLHLRHLFRLFAEYRREQNYEGLINYLISNYPKNVKNRTFNLANSGHTFHMLYAYIPSVSNKERKQIRLDCIEKLLNNTSNDFKLYEELIAMMGDSANYTCPCELIHTRLQENILYNNNLMNKNFDSKPAKLKKEPIDSILFKYSINWKQTLKKKKSNVAKEKKIVAPIKSASSSDDTIVVNALTLAPSRLHIINGYTLIECNHMFDVIERQLRAGDESVSFIHVCRYCKIVKC</sequence>
<dbReference type="GO" id="GO:0006355">
    <property type="term" value="P:regulation of DNA-templated transcription"/>
    <property type="evidence" value="ECO:0007669"/>
    <property type="project" value="InterPro"/>
</dbReference>
<evidence type="ECO:0000313" key="3">
    <source>
        <dbReference type="EMBL" id="ABQ52019.1"/>
    </source>
</evidence>
<reference evidence="3 4" key="1">
    <citation type="journal article" date="2008" name="J. Microbiol.">
        <title>Molecular and phylogenetic characterization of Spodoptera litura granulovirus.</title>
        <authorList>
            <person name="Wang Y."/>
            <person name="Choi J.Y."/>
            <person name="Roh J.Y."/>
            <person name="Woo S.D."/>
            <person name="Jin B.R."/>
            <person name="Je Y.H."/>
        </authorList>
    </citation>
    <scope>NUCLEOTIDE SEQUENCE [LARGE SCALE GENOMIC DNA]</scope>
    <source>
        <strain evidence="3">SlGV-K1</strain>
    </source>
</reference>
<protein>
    <submittedName>
        <fullName evidence="3">Lef-5</fullName>
    </submittedName>
</protein>
<keyword evidence="4" id="KW-1185">Reference proteome</keyword>
<accession>A5IZS8</accession>
<dbReference type="Pfam" id="PF04838">
    <property type="entry name" value="Baculo_LEF5"/>
    <property type="match status" value="1"/>
</dbReference>
<dbReference type="KEGG" id="vg:5184148"/>
<evidence type="ECO:0000259" key="2">
    <source>
        <dbReference type="Pfam" id="PF11792"/>
    </source>
</evidence>
<feature type="domain" description="Baculoviridae late expression factor 5 C-terminal" evidence="2">
    <location>
        <begin position="204"/>
        <end position="242"/>
    </location>
</feature>
<dbReference type="Proteomes" id="UP000202782">
    <property type="component" value="Segment"/>
</dbReference>
<evidence type="ECO:0000313" key="4">
    <source>
        <dbReference type="Proteomes" id="UP000202782"/>
    </source>
</evidence>
<dbReference type="OrthoDB" id="12882at10239"/>
<dbReference type="RefSeq" id="YP_001257027.1">
    <property type="nucleotide sequence ID" value="NC_009503.1"/>
</dbReference>
<organism evidence="3 4">
    <name type="scientific">Spodoptera litura granulovirus</name>
    <dbReference type="NCBI Taxonomy" id="359919"/>
    <lineage>
        <taxon>Viruses</taxon>
        <taxon>Viruses incertae sedis</taxon>
        <taxon>Naldaviricetes</taxon>
        <taxon>Lefavirales</taxon>
        <taxon>Baculoviridae</taxon>
        <taxon>Betabaculovirus</taxon>
        <taxon>Betabaculovirus spliturae</taxon>
    </lineage>
</organism>
<name>A5IZS8_9BBAC</name>
<gene>
    <name evidence="3" type="primary">lef-5</name>
    <name evidence="3" type="ORF">SlGVgp076</name>
</gene>
<evidence type="ECO:0000259" key="1">
    <source>
        <dbReference type="Pfam" id="PF04838"/>
    </source>
</evidence>
<dbReference type="InterPro" id="IPR021758">
    <property type="entry name" value="Baculo_LEF5_C"/>
</dbReference>